<feature type="domain" description="HhH-GPD" evidence="14">
    <location>
        <begin position="76"/>
        <end position="228"/>
    </location>
</feature>
<dbReference type="InterPro" id="IPR003265">
    <property type="entry name" value="HhH-GPD_domain"/>
</dbReference>
<dbReference type="EMBL" id="MWWR01000005">
    <property type="protein sequence ID" value="OZG52177.1"/>
    <property type="molecule type" value="Genomic_DNA"/>
</dbReference>
<dbReference type="GO" id="GO:0006298">
    <property type="term" value="P:mismatch repair"/>
    <property type="evidence" value="ECO:0007669"/>
    <property type="project" value="TreeGrafter"/>
</dbReference>
<evidence type="ECO:0000256" key="3">
    <source>
        <dbReference type="ARBA" id="ARBA00008343"/>
    </source>
</evidence>
<evidence type="ECO:0000313" key="15">
    <source>
        <dbReference type="EMBL" id="OZG52177.1"/>
    </source>
</evidence>
<dbReference type="InterPro" id="IPR011257">
    <property type="entry name" value="DNA_glycosylase"/>
</dbReference>
<accession>A0A261EZA3</accession>
<name>A0A261EZA3_9BIFI</name>
<dbReference type="InterPro" id="IPR004036">
    <property type="entry name" value="Endonuclease-III-like_CS2"/>
</dbReference>
<dbReference type="GO" id="GO:0051539">
    <property type="term" value="F:4 iron, 4 sulfur cluster binding"/>
    <property type="evidence" value="ECO:0007669"/>
    <property type="project" value="UniProtKB-KW"/>
</dbReference>
<dbReference type="SMART" id="SM00478">
    <property type="entry name" value="ENDO3c"/>
    <property type="match status" value="1"/>
</dbReference>
<dbReference type="Gene3D" id="1.10.1670.10">
    <property type="entry name" value="Helix-hairpin-Helix base-excision DNA repair enzymes (C-terminal)"/>
    <property type="match status" value="1"/>
</dbReference>
<comment type="catalytic activity">
    <reaction evidence="1">
        <text>Hydrolyzes free adenine bases from 7,8-dihydro-8-oxoguanine:adenine mismatched double-stranded DNA, leaving an apurinic site.</text>
        <dbReference type="EC" id="3.2.2.31"/>
    </reaction>
</comment>
<dbReference type="InterPro" id="IPR044298">
    <property type="entry name" value="MIG/MutY"/>
</dbReference>
<evidence type="ECO:0000256" key="13">
    <source>
        <dbReference type="ARBA" id="ARBA00023295"/>
    </source>
</evidence>
<dbReference type="GO" id="GO:0032357">
    <property type="term" value="F:oxidized purine DNA binding"/>
    <property type="evidence" value="ECO:0007669"/>
    <property type="project" value="TreeGrafter"/>
</dbReference>
<dbReference type="GO" id="GO:0046872">
    <property type="term" value="F:metal ion binding"/>
    <property type="evidence" value="ECO:0007669"/>
    <property type="project" value="UniProtKB-KW"/>
</dbReference>
<dbReference type="Gene3D" id="1.10.340.30">
    <property type="entry name" value="Hypothetical protein, domain 2"/>
    <property type="match status" value="1"/>
</dbReference>
<comment type="cofactor">
    <cofactor evidence="2">
        <name>[4Fe-4S] cluster</name>
        <dbReference type="ChEBI" id="CHEBI:49883"/>
    </cofactor>
</comment>
<dbReference type="PROSITE" id="PS00764">
    <property type="entry name" value="ENDONUCLEASE_III_1"/>
    <property type="match status" value="1"/>
</dbReference>
<protein>
    <recommendedName>
        <fullName evidence="5">Adenine DNA glycosylase</fullName>
        <ecNumber evidence="4">3.2.2.31</ecNumber>
    </recommendedName>
</protein>
<sequence length="332" mass="35641">MTDTHAPSHGRHDAHDGAIVDTHADTHAAAASDGAAVSRARACRAPLTAWWDASARDFPWRFGRTTPWGVLLSEVMSQQTPMARVLPFWTAWMDRWPTPAALADATPAEVITAWGSLGYPRRALRLRECAIQVRDRYDGDLPRTYDELVALPGVGDYTASAVLSFAFGRRVAVIDTNIRRVLQRAMCGVESLGGSTTAADRRLAQACLPDDASASVVWNEAVMELGAVACTASSPACADCPVADICAFRAAGYPGLGQRRTRPRQRFAGTDRQVRGIVLNALRQAGPGAVLPYATVRGLWKDRAQLDACLASLDDDGLIVIGADHGVRLPEG</sequence>
<dbReference type="AlphaFoldDB" id="A0A261EZA3"/>
<dbReference type="GO" id="GO:0034039">
    <property type="term" value="F:8-oxo-7,8-dihydroguanine DNA N-glycosylase activity"/>
    <property type="evidence" value="ECO:0007669"/>
    <property type="project" value="TreeGrafter"/>
</dbReference>
<proteinExistence type="inferred from homology"/>
<dbReference type="InterPro" id="IPR004035">
    <property type="entry name" value="Endouclease-III_FeS-bd_BS"/>
</dbReference>
<dbReference type="InterPro" id="IPR023170">
    <property type="entry name" value="HhH_base_excis_C"/>
</dbReference>
<evidence type="ECO:0000256" key="2">
    <source>
        <dbReference type="ARBA" id="ARBA00001966"/>
    </source>
</evidence>
<dbReference type="PANTHER" id="PTHR42944">
    <property type="entry name" value="ADENINE DNA GLYCOSYLASE"/>
    <property type="match status" value="1"/>
</dbReference>
<comment type="similarity">
    <text evidence="3">Belongs to the Nth/MutY family.</text>
</comment>
<dbReference type="InterPro" id="IPR000445">
    <property type="entry name" value="HhH_motif"/>
</dbReference>
<dbReference type="GO" id="GO:0035485">
    <property type="term" value="F:adenine/guanine mispair binding"/>
    <property type="evidence" value="ECO:0007669"/>
    <property type="project" value="TreeGrafter"/>
</dbReference>
<keyword evidence="11" id="KW-0411">Iron-sulfur</keyword>
<keyword evidence="12" id="KW-0234">DNA repair</keyword>
<evidence type="ECO:0000256" key="6">
    <source>
        <dbReference type="ARBA" id="ARBA00022485"/>
    </source>
</evidence>
<evidence type="ECO:0000256" key="11">
    <source>
        <dbReference type="ARBA" id="ARBA00023014"/>
    </source>
</evidence>
<keyword evidence="8" id="KW-0227">DNA damage</keyword>
<evidence type="ECO:0000256" key="4">
    <source>
        <dbReference type="ARBA" id="ARBA00012045"/>
    </source>
</evidence>
<evidence type="ECO:0000259" key="14">
    <source>
        <dbReference type="SMART" id="SM00478"/>
    </source>
</evidence>
<evidence type="ECO:0000256" key="9">
    <source>
        <dbReference type="ARBA" id="ARBA00022801"/>
    </source>
</evidence>
<dbReference type="GO" id="GO:0000701">
    <property type="term" value="F:purine-specific mismatch base pair DNA N-glycosylase activity"/>
    <property type="evidence" value="ECO:0007669"/>
    <property type="project" value="UniProtKB-EC"/>
</dbReference>
<comment type="caution">
    <text evidence="15">The sequence shown here is derived from an EMBL/GenBank/DDBJ whole genome shotgun (WGS) entry which is preliminary data.</text>
</comment>
<dbReference type="SUPFAM" id="SSF48150">
    <property type="entry name" value="DNA-glycosylase"/>
    <property type="match status" value="1"/>
</dbReference>
<dbReference type="CDD" id="cd00056">
    <property type="entry name" value="ENDO3c"/>
    <property type="match status" value="1"/>
</dbReference>
<dbReference type="OrthoDB" id="9802365at2"/>
<evidence type="ECO:0000256" key="10">
    <source>
        <dbReference type="ARBA" id="ARBA00023004"/>
    </source>
</evidence>
<keyword evidence="9" id="KW-0378">Hydrolase</keyword>
<reference evidence="15 16" key="1">
    <citation type="journal article" date="2017" name="BMC Genomics">
        <title>Comparative genomic and phylogenomic analyses of the Bifidobacteriaceae family.</title>
        <authorList>
            <person name="Lugli G.A."/>
            <person name="Milani C."/>
            <person name="Turroni F."/>
            <person name="Duranti S."/>
            <person name="Mancabelli L."/>
            <person name="Mangifesta M."/>
            <person name="Ferrario C."/>
            <person name="Modesto M."/>
            <person name="Mattarelli P."/>
            <person name="Jiri K."/>
            <person name="van Sinderen D."/>
            <person name="Ventura M."/>
        </authorList>
    </citation>
    <scope>NUCLEOTIDE SEQUENCE [LARGE SCALE GENOMIC DNA]</scope>
    <source>
        <strain evidence="15 16">DSM 24742</strain>
    </source>
</reference>
<evidence type="ECO:0000256" key="8">
    <source>
        <dbReference type="ARBA" id="ARBA00022763"/>
    </source>
</evidence>
<evidence type="ECO:0000256" key="12">
    <source>
        <dbReference type="ARBA" id="ARBA00023204"/>
    </source>
</evidence>
<dbReference type="GO" id="GO:0006284">
    <property type="term" value="P:base-excision repair"/>
    <property type="evidence" value="ECO:0007669"/>
    <property type="project" value="InterPro"/>
</dbReference>
<keyword evidence="10" id="KW-0408">Iron</keyword>
<evidence type="ECO:0000256" key="5">
    <source>
        <dbReference type="ARBA" id="ARBA00022023"/>
    </source>
</evidence>
<evidence type="ECO:0000256" key="1">
    <source>
        <dbReference type="ARBA" id="ARBA00000843"/>
    </source>
</evidence>
<keyword evidence="6" id="KW-0004">4Fe-4S</keyword>
<dbReference type="RefSeq" id="WP_094660554.1">
    <property type="nucleotide sequence ID" value="NZ_MWWR01000005.1"/>
</dbReference>
<dbReference type="PROSITE" id="PS01155">
    <property type="entry name" value="ENDONUCLEASE_III_2"/>
    <property type="match status" value="1"/>
</dbReference>
<keyword evidence="7" id="KW-0479">Metal-binding</keyword>
<evidence type="ECO:0000256" key="7">
    <source>
        <dbReference type="ARBA" id="ARBA00022723"/>
    </source>
</evidence>
<evidence type="ECO:0000313" key="16">
    <source>
        <dbReference type="Proteomes" id="UP000216725"/>
    </source>
</evidence>
<dbReference type="PANTHER" id="PTHR42944:SF1">
    <property type="entry name" value="ADENINE DNA GLYCOSYLASE"/>
    <property type="match status" value="1"/>
</dbReference>
<keyword evidence="16" id="KW-1185">Reference proteome</keyword>
<gene>
    <name evidence="15" type="ORF">PSRA_0727</name>
</gene>
<dbReference type="Pfam" id="PF00730">
    <property type="entry name" value="HhH-GPD"/>
    <property type="match status" value="1"/>
</dbReference>
<dbReference type="EC" id="3.2.2.31" evidence="4"/>
<dbReference type="Pfam" id="PF10576">
    <property type="entry name" value="EndIII_4Fe-2S"/>
    <property type="match status" value="1"/>
</dbReference>
<dbReference type="Pfam" id="PF00633">
    <property type="entry name" value="HHH"/>
    <property type="match status" value="1"/>
</dbReference>
<dbReference type="Proteomes" id="UP000216725">
    <property type="component" value="Unassembled WGS sequence"/>
</dbReference>
<dbReference type="InterPro" id="IPR003651">
    <property type="entry name" value="Endonuclease3_FeS-loop_motif"/>
</dbReference>
<organism evidence="15 16">
    <name type="scientific">Pseudoscardovia radai</name>
    <dbReference type="NCBI Taxonomy" id="987066"/>
    <lineage>
        <taxon>Bacteria</taxon>
        <taxon>Bacillati</taxon>
        <taxon>Actinomycetota</taxon>
        <taxon>Actinomycetes</taxon>
        <taxon>Bifidobacteriales</taxon>
        <taxon>Bifidobacteriaceae</taxon>
        <taxon>Pseudoscardovia</taxon>
    </lineage>
</organism>
<keyword evidence="13" id="KW-0326">Glycosidase</keyword>